<feature type="region of interest" description="Disordered" evidence="1">
    <location>
        <begin position="1"/>
        <end position="23"/>
    </location>
</feature>
<keyword evidence="4" id="KW-1185">Reference proteome</keyword>
<name>A0A8J1T5G1_OWEFU</name>
<comment type="caution">
    <text evidence="3">The sequence shown here is derived from an EMBL/GenBank/DDBJ whole genome shotgun (WGS) entry which is preliminary data.</text>
</comment>
<dbReference type="OrthoDB" id="9979734at2759"/>
<evidence type="ECO:0000313" key="3">
    <source>
        <dbReference type="EMBL" id="CAH1784472.1"/>
    </source>
</evidence>
<gene>
    <name evidence="3" type="ORF">OFUS_LOCUS10663</name>
</gene>
<proteinExistence type="predicted"/>
<evidence type="ECO:0000256" key="2">
    <source>
        <dbReference type="SAM" id="Phobius"/>
    </source>
</evidence>
<dbReference type="AlphaFoldDB" id="A0A8J1T5G1"/>
<protein>
    <submittedName>
        <fullName evidence="3">Uncharacterized protein</fullName>
    </submittedName>
</protein>
<dbReference type="EMBL" id="CAIIXF020000005">
    <property type="protein sequence ID" value="CAH1784472.1"/>
    <property type="molecule type" value="Genomic_DNA"/>
</dbReference>
<feature type="compositionally biased region" description="Basic and acidic residues" evidence="1">
    <location>
        <begin position="1"/>
        <end position="20"/>
    </location>
</feature>
<feature type="transmembrane region" description="Helical" evidence="2">
    <location>
        <begin position="73"/>
        <end position="92"/>
    </location>
</feature>
<keyword evidence="2" id="KW-1133">Transmembrane helix</keyword>
<evidence type="ECO:0000256" key="1">
    <source>
        <dbReference type="SAM" id="MobiDB-lite"/>
    </source>
</evidence>
<reference evidence="3" key="1">
    <citation type="submission" date="2022-03" db="EMBL/GenBank/DDBJ databases">
        <authorList>
            <person name="Martin C."/>
        </authorList>
    </citation>
    <scope>NUCLEOTIDE SEQUENCE</scope>
</reference>
<organism evidence="3 4">
    <name type="scientific">Owenia fusiformis</name>
    <name type="common">Polychaete worm</name>
    <dbReference type="NCBI Taxonomy" id="6347"/>
    <lineage>
        <taxon>Eukaryota</taxon>
        <taxon>Metazoa</taxon>
        <taxon>Spiralia</taxon>
        <taxon>Lophotrochozoa</taxon>
        <taxon>Annelida</taxon>
        <taxon>Polychaeta</taxon>
        <taxon>Sedentaria</taxon>
        <taxon>Canalipalpata</taxon>
        <taxon>Sabellida</taxon>
        <taxon>Oweniida</taxon>
        <taxon>Oweniidae</taxon>
        <taxon>Owenia</taxon>
    </lineage>
</organism>
<keyword evidence="2" id="KW-0812">Transmembrane</keyword>
<keyword evidence="2" id="KW-0472">Membrane</keyword>
<accession>A0A8J1T5G1</accession>
<evidence type="ECO:0000313" key="4">
    <source>
        <dbReference type="Proteomes" id="UP000749559"/>
    </source>
</evidence>
<dbReference type="Proteomes" id="UP000749559">
    <property type="component" value="Unassembled WGS sequence"/>
</dbReference>
<sequence>MRRMRKFSEDLLRDPNKSMSDEEMCDDVESLNSSLNSSFSDSFSYSNASKFRDVYDDKEKPKRAMGAYSCRRVLFLTLAVIFIMSCLVTLMAPRPKNKTNIDIGHSKTHKEKEKVILEDEPLAADNFPREHENQQNMHMANDHGEAKKERFVVYKCNFGCGGWGDRTKAIVTGYLIALVTDRTFLIEITHPCSLDGILEPNKVQWNRELPKGLSTIEVKWDVERYGKEFIELVPDKRHMNELFPEDVIVVRGQIAGVDRFKDNPVYAEKIKSLGYDLSTFTQSHIYGVFYDLIFKLSPVMERRFQEFAQISKKHEGYHLFCAQMRMGAPYIRYDPVINKRETASAVWDFMKENAHGKYKIFISTDAEDVRKEAKSIFPESIIDNEGQITHLDADNADDSCKGLQKTLLDFHALAYCDTLVVSSSSFGFGAAYRKDEYANIYLFYNGTVLKFV</sequence>
<dbReference type="Gene3D" id="3.40.50.11350">
    <property type="match status" value="1"/>
</dbReference>